<dbReference type="InterPro" id="IPR011659">
    <property type="entry name" value="WD40"/>
</dbReference>
<comment type="caution">
    <text evidence="1">The sequence shown here is derived from an EMBL/GenBank/DDBJ whole genome shotgun (WGS) entry which is preliminary data.</text>
</comment>
<dbReference type="Proteomes" id="UP001595885">
    <property type="component" value="Unassembled WGS sequence"/>
</dbReference>
<protein>
    <submittedName>
        <fullName evidence="1">Flagellar motor protein MotB</fullName>
    </submittedName>
</protein>
<keyword evidence="1" id="KW-0969">Cilium</keyword>
<dbReference type="EMBL" id="JBHSGW010000018">
    <property type="protein sequence ID" value="MFC4739874.1"/>
    <property type="molecule type" value="Genomic_DNA"/>
</dbReference>
<dbReference type="Pfam" id="PF07676">
    <property type="entry name" value="PD40"/>
    <property type="match status" value="2"/>
</dbReference>
<dbReference type="SUPFAM" id="SSF82171">
    <property type="entry name" value="DPP6 N-terminal domain-like"/>
    <property type="match status" value="1"/>
</dbReference>
<evidence type="ECO:0000313" key="1">
    <source>
        <dbReference type="EMBL" id="MFC4739874.1"/>
    </source>
</evidence>
<feature type="non-terminal residue" evidence="1">
    <location>
        <position position="298"/>
    </location>
</feature>
<keyword evidence="1" id="KW-0282">Flagellum</keyword>
<sequence length="298" mass="33879">MFKKLGNAYYFNAELDKAAQWYGKLMDLNQEVEPEYYFRYSQSLKSLGEYTKANEMLEKFNQAKADDSRAQKYEATKNYLEIIEENSGRYVVENAGAINSKYSDYGSAFLGEELIFASARDTGGIFKRKHKWTNQSFTNLYQSKVNGDGNLEEAEKFSKSTNSKFHESTPVFTKDGKTMYFTRNNYVDGKKGKSGEKVILLKILKATLVDDKWENVVELPFNSNEYSTAHPALSPDDKTLYFASDMPGTLGMSDLYKVSINGDSFGEPENLGPVFNTEARETFPFMSDENELYFASDG</sequence>
<reference evidence="2" key="1">
    <citation type="journal article" date="2019" name="Int. J. Syst. Evol. Microbiol.">
        <title>The Global Catalogue of Microorganisms (GCM) 10K type strain sequencing project: providing services to taxonomists for standard genome sequencing and annotation.</title>
        <authorList>
            <consortium name="The Broad Institute Genomics Platform"/>
            <consortium name="The Broad Institute Genome Sequencing Center for Infectious Disease"/>
            <person name="Wu L."/>
            <person name="Ma J."/>
        </authorList>
    </citation>
    <scope>NUCLEOTIDE SEQUENCE [LARGE SCALE GENOMIC DNA]</scope>
    <source>
        <strain evidence="2">CCUG 50349</strain>
    </source>
</reference>
<dbReference type="InterPro" id="IPR011990">
    <property type="entry name" value="TPR-like_helical_dom_sf"/>
</dbReference>
<dbReference type="Gene3D" id="2.120.10.30">
    <property type="entry name" value="TolB, C-terminal domain"/>
    <property type="match status" value="1"/>
</dbReference>
<proteinExistence type="predicted"/>
<gene>
    <name evidence="1" type="ORF">ACFO3U_07695</name>
</gene>
<organism evidence="1 2">
    <name type="scientific">Flavobacterium ponti</name>
    <dbReference type="NCBI Taxonomy" id="665133"/>
    <lineage>
        <taxon>Bacteria</taxon>
        <taxon>Pseudomonadati</taxon>
        <taxon>Bacteroidota</taxon>
        <taxon>Flavobacteriia</taxon>
        <taxon>Flavobacteriales</taxon>
        <taxon>Flavobacteriaceae</taxon>
        <taxon>Flavobacterium</taxon>
    </lineage>
</organism>
<dbReference type="InterPro" id="IPR011042">
    <property type="entry name" value="6-blade_b-propeller_TolB-like"/>
</dbReference>
<keyword evidence="2" id="KW-1185">Reference proteome</keyword>
<evidence type="ECO:0000313" key="2">
    <source>
        <dbReference type="Proteomes" id="UP001595885"/>
    </source>
</evidence>
<name>A0ABV9P7F8_9FLAO</name>
<accession>A0ABV9P7F8</accession>
<dbReference type="SUPFAM" id="SSF48452">
    <property type="entry name" value="TPR-like"/>
    <property type="match status" value="1"/>
</dbReference>
<feature type="non-terminal residue" evidence="1">
    <location>
        <position position="1"/>
    </location>
</feature>
<keyword evidence="1" id="KW-0966">Cell projection</keyword>
<dbReference type="Gene3D" id="1.25.40.10">
    <property type="entry name" value="Tetratricopeptide repeat domain"/>
    <property type="match status" value="1"/>
</dbReference>